<evidence type="ECO:0000313" key="4">
    <source>
        <dbReference type="Proteomes" id="UP000030634"/>
    </source>
</evidence>
<reference evidence="4" key="1">
    <citation type="submission" date="2014-11" db="EMBL/GenBank/DDBJ databases">
        <title>Hymenobacter sp. DG25B genome submission.</title>
        <authorList>
            <person name="Jung H.-Y."/>
            <person name="Kim M.K."/>
            <person name="Srinivasan S."/>
            <person name="Lim S."/>
        </authorList>
    </citation>
    <scope>NUCLEOTIDE SEQUENCE [LARGE SCALE GENOMIC DNA]</scope>
    <source>
        <strain evidence="4">DY59</strain>
    </source>
</reference>
<dbReference type="InterPro" id="IPR022742">
    <property type="entry name" value="Hydrolase_4"/>
</dbReference>
<dbReference type="PANTHER" id="PTHR22946">
    <property type="entry name" value="DIENELACTONE HYDROLASE DOMAIN-CONTAINING PROTEIN-RELATED"/>
    <property type="match status" value="1"/>
</dbReference>
<feature type="domain" description="Serine aminopeptidase S33" evidence="2">
    <location>
        <begin position="44"/>
        <end position="169"/>
    </location>
</feature>
<dbReference type="Pfam" id="PF12146">
    <property type="entry name" value="Hydrolase_4"/>
    <property type="match status" value="1"/>
</dbReference>
<protein>
    <submittedName>
        <fullName evidence="3">Hydrolase</fullName>
    </submittedName>
</protein>
<evidence type="ECO:0000259" key="2">
    <source>
        <dbReference type="Pfam" id="PF12146"/>
    </source>
</evidence>
<dbReference type="GO" id="GO:0052689">
    <property type="term" value="F:carboxylic ester hydrolase activity"/>
    <property type="evidence" value="ECO:0007669"/>
    <property type="project" value="UniProtKB-ARBA"/>
</dbReference>
<dbReference type="PANTHER" id="PTHR22946:SF9">
    <property type="entry name" value="POLYKETIDE TRANSFERASE AF380"/>
    <property type="match status" value="1"/>
</dbReference>
<dbReference type="EMBL" id="CP010028">
    <property type="protein sequence ID" value="AIZ45587.1"/>
    <property type="molecule type" value="Genomic_DNA"/>
</dbReference>
<evidence type="ECO:0000313" key="3">
    <source>
        <dbReference type="EMBL" id="AIZ45587.1"/>
    </source>
</evidence>
<dbReference type="KEGG" id="dsw:QR90_11605"/>
<dbReference type="AlphaFoldDB" id="A0A0A7KHB4"/>
<gene>
    <name evidence="3" type="ORF">QR90_11605</name>
</gene>
<dbReference type="HOGENOM" id="CLU_1076556_0_0_0"/>
<keyword evidence="1 3" id="KW-0378">Hydrolase</keyword>
<accession>A0A0A7KHB4</accession>
<dbReference type="RefSeq" id="WP_039684717.1">
    <property type="nucleotide sequence ID" value="NZ_CP010028.1"/>
</dbReference>
<evidence type="ECO:0000256" key="1">
    <source>
        <dbReference type="ARBA" id="ARBA00022801"/>
    </source>
</evidence>
<proteinExistence type="predicted"/>
<organism evidence="3 4">
    <name type="scientific">Deinococcus radiopugnans</name>
    <dbReference type="NCBI Taxonomy" id="57497"/>
    <lineage>
        <taxon>Bacteria</taxon>
        <taxon>Thermotogati</taxon>
        <taxon>Deinococcota</taxon>
        <taxon>Deinococci</taxon>
        <taxon>Deinococcales</taxon>
        <taxon>Deinococcaceae</taxon>
        <taxon>Deinococcus</taxon>
    </lineage>
</organism>
<name>A0A0A7KHB4_9DEIO</name>
<dbReference type="Proteomes" id="UP000030634">
    <property type="component" value="Chromosome"/>
</dbReference>
<dbReference type="STRING" id="1182571.QR90_11605"/>
<sequence>MTRAFHPSDPHAAPTVNGLPYRVERRVLAGIPCLLELPPEGQAVQAVCLVHHGAWAAKEGKLGVYAALATRGTAVVIPDAPLHGERQADTPPGLNAREYVWESVRRSVAEAPALLDAVAELYGPVPTVAVGSSMGGYVALTLARTEARIGRAAALITSGVWHEPEVGRPELVRFLDEHRPNTHADDFPPTPLLLASGDSDPTFELDAHHVPTAQTLRAAYLRAGQPDLFHERVFAGVGHYTSQGIRDAVVDFLSRTGVP</sequence>
<dbReference type="Gene3D" id="3.40.50.1820">
    <property type="entry name" value="alpha/beta hydrolase"/>
    <property type="match status" value="1"/>
</dbReference>
<dbReference type="InterPro" id="IPR029058">
    <property type="entry name" value="AB_hydrolase_fold"/>
</dbReference>
<dbReference type="SUPFAM" id="SSF53474">
    <property type="entry name" value="alpha/beta-Hydrolases"/>
    <property type="match status" value="1"/>
</dbReference>
<dbReference type="InterPro" id="IPR050261">
    <property type="entry name" value="FrsA_esterase"/>
</dbReference>